<keyword evidence="3" id="KW-1185">Reference proteome</keyword>
<feature type="compositionally biased region" description="Polar residues" evidence="1">
    <location>
        <begin position="1"/>
        <end position="10"/>
    </location>
</feature>
<feature type="region of interest" description="Disordered" evidence="1">
    <location>
        <begin position="212"/>
        <end position="259"/>
    </location>
</feature>
<dbReference type="Proteomes" id="UP000800235">
    <property type="component" value="Unassembled WGS sequence"/>
</dbReference>
<protein>
    <submittedName>
        <fullName evidence="2">Uncharacterized protein</fullName>
    </submittedName>
</protein>
<name>A0A9P4NVX2_9PEZI</name>
<feature type="region of interest" description="Disordered" evidence="1">
    <location>
        <begin position="153"/>
        <end position="199"/>
    </location>
</feature>
<proteinExistence type="predicted"/>
<evidence type="ECO:0000256" key="1">
    <source>
        <dbReference type="SAM" id="MobiDB-lite"/>
    </source>
</evidence>
<accession>A0A9P4NVX2</accession>
<organism evidence="2 3">
    <name type="scientific">Tothia fuscella</name>
    <dbReference type="NCBI Taxonomy" id="1048955"/>
    <lineage>
        <taxon>Eukaryota</taxon>
        <taxon>Fungi</taxon>
        <taxon>Dikarya</taxon>
        <taxon>Ascomycota</taxon>
        <taxon>Pezizomycotina</taxon>
        <taxon>Dothideomycetes</taxon>
        <taxon>Pleosporomycetidae</taxon>
        <taxon>Venturiales</taxon>
        <taxon>Cylindrosympodiaceae</taxon>
        <taxon>Tothia</taxon>
    </lineage>
</organism>
<evidence type="ECO:0000313" key="3">
    <source>
        <dbReference type="Proteomes" id="UP000800235"/>
    </source>
</evidence>
<comment type="caution">
    <text evidence="2">The sequence shown here is derived from an EMBL/GenBank/DDBJ whole genome shotgun (WGS) entry which is preliminary data.</text>
</comment>
<evidence type="ECO:0000313" key="2">
    <source>
        <dbReference type="EMBL" id="KAF2432660.1"/>
    </source>
</evidence>
<feature type="compositionally biased region" description="Basic residues" evidence="1">
    <location>
        <begin position="31"/>
        <end position="46"/>
    </location>
</feature>
<feature type="region of interest" description="Disordered" evidence="1">
    <location>
        <begin position="1"/>
        <end position="51"/>
    </location>
</feature>
<feature type="compositionally biased region" description="Polar residues" evidence="1">
    <location>
        <begin position="189"/>
        <end position="199"/>
    </location>
</feature>
<dbReference type="EMBL" id="MU007025">
    <property type="protein sequence ID" value="KAF2432660.1"/>
    <property type="molecule type" value="Genomic_DNA"/>
</dbReference>
<dbReference type="AlphaFoldDB" id="A0A9P4NVX2"/>
<reference evidence="2" key="1">
    <citation type="journal article" date="2020" name="Stud. Mycol.">
        <title>101 Dothideomycetes genomes: a test case for predicting lifestyles and emergence of pathogens.</title>
        <authorList>
            <person name="Haridas S."/>
            <person name="Albert R."/>
            <person name="Binder M."/>
            <person name="Bloem J."/>
            <person name="Labutti K."/>
            <person name="Salamov A."/>
            <person name="Andreopoulos B."/>
            <person name="Baker S."/>
            <person name="Barry K."/>
            <person name="Bills G."/>
            <person name="Bluhm B."/>
            <person name="Cannon C."/>
            <person name="Castanera R."/>
            <person name="Culley D."/>
            <person name="Daum C."/>
            <person name="Ezra D."/>
            <person name="Gonzalez J."/>
            <person name="Henrissat B."/>
            <person name="Kuo A."/>
            <person name="Liang C."/>
            <person name="Lipzen A."/>
            <person name="Lutzoni F."/>
            <person name="Magnuson J."/>
            <person name="Mondo S."/>
            <person name="Nolan M."/>
            <person name="Ohm R."/>
            <person name="Pangilinan J."/>
            <person name="Park H.-J."/>
            <person name="Ramirez L."/>
            <person name="Alfaro M."/>
            <person name="Sun H."/>
            <person name="Tritt A."/>
            <person name="Yoshinaga Y."/>
            <person name="Zwiers L.-H."/>
            <person name="Turgeon B."/>
            <person name="Goodwin S."/>
            <person name="Spatafora J."/>
            <person name="Crous P."/>
            <person name="Grigoriev I."/>
        </authorList>
    </citation>
    <scope>NUCLEOTIDE SEQUENCE</scope>
    <source>
        <strain evidence="2">CBS 130266</strain>
    </source>
</reference>
<gene>
    <name evidence="2" type="ORF">EJ08DRAFT_127048</name>
</gene>
<sequence>MQDVSNSRATSDGGMGVVSDPIEDTQGPVISHRRRSKTMSHGRRTGKGGARLNVLRPNIKKEAPQLDLTLFRSIKRNPQLRVTPVSLKNSVCEGFDKSDLKMAPKRKGKRVQNKGDRLPHQGLVLVPAQDANQLSPSFRQSIISYDVPHRAERKHVVSRSSNQAQQDKRLEELAVRADPEPIDIPDMHQSPTYKATRRVSFSTEVRSQLYSLTAPARASESDSEDDTAVDQSTESVSEAEEITSRPRSRHQTPTSHQQNADDLIEDAELVADADQAVEPPQLIMEEDSIEDDLSDHADTHTIRYQSLYFPGQARRMRSSGPWNQANDDIVDVDSPRPSTVTRGVPSSIVVKSILKRIVSSLSFYHFSGAKQIRSCFASPKMGGA</sequence>
<feature type="compositionally biased region" description="Basic and acidic residues" evidence="1">
    <location>
        <begin position="166"/>
        <end position="179"/>
    </location>
</feature>